<dbReference type="EC" id="2.7.10.1" evidence="6"/>
<dbReference type="PANTHER" id="PTHR24416">
    <property type="entry name" value="TYROSINE-PROTEIN KINASE RECEPTOR"/>
    <property type="match status" value="1"/>
</dbReference>
<keyword evidence="3" id="KW-0067">ATP-binding</keyword>
<dbReference type="Gene3D" id="1.10.510.10">
    <property type="entry name" value="Transferase(Phosphotransferase) domain 1"/>
    <property type="match status" value="1"/>
</dbReference>
<evidence type="ECO:0000256" key="3">
    <source>
        <dbReference type="PIRSR" id="PIRSR000615-2"/>
    </source>
</evidence>
<dbReference type="AlphaFoldDB" id="A0A812DY79"/>
<protein>
    <submittedName>
        <fullName evidence="6">FGFR1</fullName>
        <ecNumber evidence="6">2.7.10.1</ecNumber>
    </submittedName>
</protein>
<dbReference type="SUPFAM" id="SSF56112">
    <property type="entry name" value="Protein kinase-like (PK-like)"/>
    <property type="match status" value="1"/>
</dbReference>
<sequence length="487" mass="56893">MSPDGRNHFVLSQLNYYRIRNIQRGDEGNYSCKVTNKYNGRSFYDEELVQIRISDSHRRILPPSAKRSYNQNFSMTYISPYTIGAVISSSLAVILIIIFIVLAVRLRHYQTRGLNSQLLEYNGRNAKERKIREKLARSHDENLDDQEVELLDENIQPTHEDMGDYSDTRHGWEVPRRFIKLHDLLGKGIYTEVWKGKMQKHPTRDDMVRVAIKRLMVEATEKEKKFFLEEMEVLKMLPPHQNVIHLIGCYTLHEPQLIVLEYAAEGTLRNYLQRHRIGQQEIEITQGQHQSVRLRNHTLTPQKMFSLATQVIRGMEHLQRFKLISYRLTSVSILVTRGGVIRLSGFGFPDDVMARNLYEATSLPVRWMSPESIQERIFNLPADIWSFGVIFWEITHFGLTPYPTMGPQEVCEKVVAGYRMPQPPQCSAELYGLLLSCWQSHPANRPSLEELHHLMKNMSRVYSDHILFEKMPEYQRSSPYDQLDSDL</sequence>
<dbReference type="PRINTS" id="PR00109">
    <property type="entry name" value="TYRKINASE"/>
</dbReference>
<evidence type="ECO:0000313" key="6">
    <source>
        <dbReference type="EMBL" id="CAE1311521.1"/>
    </source>
</evidence>
<evidence type="ECO:0000256" key="1">
    <source>
        <dbReference type="ARBA" id="ARBA00004167"/>
    </source>
</evidence>
<dbReference type="GO" id="GO:0007169">
    <property type="term" value="P:cell surface receptor protein tyrosine kinase signaling pathway"/>
    <property type="evidence" value="ECO:0007669"/>
    <property type="project" value="TreeGrafter"/>
</dbReference>
<dbReference type="PANTHER" id="PTHR24416:SF621">
    <property type="entry name" value="TYROSINE KINASE RECEPTOR CAD96CA"/>
    <property type="match status" value="1"/>
</dbReference>
<feature type="domain" description="Protein kinase" evidence="5">
    <location>
        <begin position="179"/>
        <end position="468"/>
    </location>
</feature>
<dbReference type="Pfam" id="PF07714">
    <property type="entry name" value="PK_Tyr_Ser-Thr"/>
    <property type="match status" value="1"/>
</dbReference>
<keyword evidence="4" id="KW-0472">Membrane</keyword>
<keyword evidence="3" id="KW-0547">Nucleotide-binding</keyword>
<keyword evidence="6" id="KW-0808">Transferase</keyword>
<accession>A0A812DY79</accession>
<dbReference type="Gene3D" id="2.60.40.10">
    <property type="entry name" value="Immunoglobulins"/>
    <property type="match status" value="1"/>
</dbReference>
<dbReference type="GO" id="GO:0005886">
    <property type="term" value="C:plasma membrane"/>
    <property type="evidence" value="ECO:0007669"/>
    <property type="project" value="TreeGrafter"/>
</dbReference>
<keyword evidence="7" id="KW-1185">Reference proteome</keyword>
<keyword evidence="4" id="KW-1133">Transmembrane helix</keyword>
<evidence type="ECO:0000256" key="2">
    <source>
        <dbReference type="ARBA" id="ARBA00023180"/>
    </source>
</evidence>
<name>A0A812DY79_ACAPH</name>
<dbReference type="PROSITE" id="PS50011">
    <property type="entry name" value="PROTEIN_KINASE_DOM"/>
    <property type="match status" value="1"/>
</dbReference>
<dbReference type="Gene3D" id="3.30.200.20">
    <property type="entry name" value="Phosphorylase Kinase, domain 1"/>
    <property type="match status" value="1"/>
</dbReference>
<feature type="transmembrane region" description="Helical" evidence="4">
    <location>
        <begin position="81"/>
        <end position="104"/>
    </location>
</feature>
<comment type="subcellular location">
    <subcellularLocation>
        <location evidence="1">Membrane</location>
        <topology evidence="1">Single-pass membrane protein</topology>
    </subcellularLocation>
</comment>
<dbReference type="CDD" id="cd00192">
    <property type="entry name" value="PTKc"/>
    <property type="match status" value="1"/>
</dbReference>
<evidence type="ECO:0000256" key="4">
    <source>
        <dbReference type="SAM" id="Phobius"/>
    </source>
</evidence>
<dbReference type="GO" id="GO:0005524">
    <property type="term" value="F:ATP binding"/>
    <property type="evidence" value="ECO:0007669"/>
    <property type="project" value="UniProtKB-KW"/>
</dbReference>
<comment type="caution">
    <text evidence="6">The sequence shown here is derived from an EMBL/GenBank/DDBJ whole genome shotgun (WGS) entry which is preliminary data.</text>
</comment>
<evidence type="ECO:0000313" key="7">
    <source>
        <dbReference type="Proteomes" id="UP000597762"/>
    </source>
</evidence>
<organism evidence="6 7">
    <name type="scientific">Acanthosepion pharaonis</name>
    <name type="common">Pharaoh cuttlefish</name>
    <name type="synonym">Sepia pharaonis</name>
    <dbReference type="NCBI Taxonomy" id="158019"/>
    <lineage>
        <taxon>Eukaryota</taxon>
        <taxon>Metazoa</taxon>
        <taxon>Spiralia</taxon>
        <taxon>Lophotrochozoa</taxon>
        <taxon>Mollusca</taxon>
        <taxon>Cephalopoda</taxon>
        <taxon>Coleoidea</taxon>
        <taxon>Decapodiformes</taxon>
        <taxon>Sepiida</taxon>
        <taxon>Sepiina</taxon>
        <taxon>Sepiidae</taxon>
        <taxon>Acanthosepion</taxon>
    </lineage>
</organism>
<dbReference type="GO" id="GO:0004714">
    <property type="term" value="F:transmembrane receptor protein tyrosine kinase activity"/>
    <property type="evidence" value="ECO:0007669"/>
    <property type="project" value="UniProtKB-EC"/>
</dbReference>
<dbReference type="InterPro" id="IPR013783">
    <property type="entry name" value="Ig-like_fold"/>
</dbReference>
<dbReference type="Proteomes" id="UP000597762">
    <property type="component" value="Unassembled WGS sequence"/>
</dbReference>
<dbReference type="InterPro" id="IPR001245">
    <property type="entry name" value="Ser-Thr/Tyr_kinase_cat_dom"/>
</dbReference>
<reference evidence="6" key="1">
    <citation type="submission" date="2021-01" db="EMBL/GenBank/DDBJ databases">
        <authorList>
            <person name="Li R."/>
            <person name="Bekaert M."/>
        </authorList>
    </citation>
    <scope>NUCLEOTIDE SEQUENCE</scope>
    <source>
        <strain evidence="6">Farmed</strain>
    </source>
</reference>
<dbReference type="GO" id="GO:0043235">
    <property type="term" value="C:receptor complex"/>
    <property type="evidence" value="ECO:0007669"/>
    <property type="project" value="TreeGrafter"/>
</dbReference>
<feature type="binding site" evidence="3">
    <location>
        <position position="213"/>
    </location>
    <ligand>
        <name>ATP</name>
        <dbReference type="ChEBI" id="CHEBI:30616"/>
    </ligand>
</feature>
<dbReference type="InterPro" id="IPR050122">
    <property type="entry name" value="RTK"/>
</dbReference>
<dbReference type="EMBL" id="CAHIKZ030004502">
    <property type="protein sequence ID" value="CAE1311521.1"/>
    <property type="molecule type" value="Genomic_DNA"/>
</dbReference>
<dbReference type="OrthoDB" id="3256376at2759"/>
<keyword evidence="4" id="KW-0812">Transmembrane</keyword>
<dbReference type="InterPro" id="IPR000719">
    <property type="entry name" value="Prot_kinase_dom"/>
</dbReference>
<gene>
    <name evidence="6" type="ORF">SPHA_62927</name>
</gene>
<keyword evidence="2" id="KW-0325">Glycoprotein</keyword>
<proteinExistence type="predicted"/>
<evidence type="ECO:0000259" key="5">
    <source>
        <dbReference type="PROSITE" id="PS50011"/>
    </source>
</evidence>
<dbReference type="CDD" id="cd00096">
    <property type="entry name" value="Ig"/>
    <property type="match status" value="1"/>
</dbReference>
<dbReference type="InterPro" id="IPR011009">
    <property type="entry name" value="Kinase-like_dom_sf"/>
</dbReference>